<accession>A0A6J6HFE6</accession>
<dbReference type="SUPFAM" id="SSF81301">
    <property type="entry name" value="Nucleotidyltransferase"/>
    <property type="match status" value="1"/>
</dbReference>
<dbReference type="GO" id="GO:0046872">
    <property type="term" value="F:metal ion binding"/>
    <property type="evidence" value="ECO:0007669"/>
    <property type="project" value="UniProtKB-KW"/>
</dbReference>
<keyword evidence="8" id="KW-0460">Magnesium</keyword>
<dbReference type="AlphaFoldDB" id="A0A6J6HFE6"/>
<evidence type="ECO:0000256" key="1">
    <source>
        <dbReference type="ARBA" id="ARBA00001946"/>
    </source>
</evidence>
<keyword evidence="4" id="KW-0548">Nucleotidyltransferase</keyword>
<evidence type="ECO:0000256" key="6">
    <source>
        <dbReference type="ARBA" id="ARBA00022741"/>
    </source>
</evidence>
<evidence type="ECO:0000259" key="10">
    <source>
        <dbReference type="Pfam" id="PF01909"/>
    </source>
</evidence>
<evidence type="ECO:0000256" key="5">
    <source>
        <dbReference type="ARBA" id="ARBA00022723"/>
    </source>
</evidence>
<keyword evidence="5" id="KW-0479">Metal-binding</keyword>
<evidence type="ECO:0000256" key="7">
    <source>
        <dbReference type="ARBA" id="ARBA00022840"/>
    </source>
</evidence>
<dbReference type="PANTHER" id="PTHR33571">
    <property type="entry name" value="SSL8005 PROTEIN"/>
    <property type="match status" value="1"/>
</dbReference>
<comment type="cofactor">
    <cofactor evidence="1">
        <name>Mg(2+)</name>
        <dbReference type="ChEBI" id="CHEBI:18420"/>
    </cofactor>
</comment>
<proteinExistence type="inferred from homology"/>
<evidence type="ECO:0000256" key="4">
    <source>
        <dbReference type="ARBA" id="ARBA00022695"/>
    </source>
</evidence>
<sequence>MNEGESDRLATIIDLYNEMFSAISSGNDIRKGTFVHNSVLEYSVFHISEIIHNYSREFKAKHRAINWQEFRVIRNDLAHTYSPNGYESAWRVATELIPETIGILQKIEKNEADTKGKSSAFIRRSNLQRSLLSFFGSKKLSRKKRLEEILEISSELKKICLRYGASNIAIFGSVARGDENSKSDVDFLVDMTLQTSLGFRDLSAQKTALKSELSRILKCKIDICLRANLKSSVLKAALRDEVLI</sequence>
<evidence type="ECO:0000256" key="8">
    <source>
        <dbReference type="ARBA" id="ARBA00022842"/>
    </source>
</evidence>
<keyword evidence="6" id="KW-0547">Nucleotide-binding</keyword>
<evidence type="ECO:0000256" key="2">
    <source>
        <dbReference type="ARBA" id="ARBA00022649"/>
    </source>
</evidence>
<evidence type="ECO:0000256" key="9">
    <source>
        <dbReference type="ARBA" id="ARBA00038276"/>
    </source>
</evidence>
<reference evidence="11" key="1">
    <citation type="submission" date="2020-05" db="EMBL/GenBank/DDBJ databases">
        <authorList>
            <person name="Chiriac C."/>
            <person name="Salcher M."/>
            <person name="Ghai R."/>
            <person name="Kavagutti S V."/>
        </authorList>
    </citation>
    <scope>NUCLEOTIDE SEQUENCE</scope>
</reference>
<keyword evidence="3" id="KW-0808">Transferase</keyword>
<protein>
    <submittedName>
        <fullName evidence="11">Unannotated protein</fullName>
    </submittedName>
</protein>
<dbReference type="InterPro" id="IPR043519">
    <property type="entry name" value="NT_sf"/>
</dbReference>
<dbReference type="InterPro" id="IPR052038">
    <property type="entry name" value="Type-VII_TA_antitoxin"/>
</dbReference>
<name>A0A6J6HFE6_9ZZZZ</name>
<keyword evidence="7" id="KW-0067">ATP-binding</keyword>
<dbReference type="InterPro" id="IPR002934">
    <property type="entry name" value="Polymerase_NTP_transf_dom"/>
</dbReference>
<comment type="similarity">
    <text evidence="9">Belongs to the MntA antitoxin family.</text>
</comment>
<dbReference type="Gene3D" id="3.30.460.10">
    <property type="entry name" value="Beta Polymerase, domain 2"/>
    <property type="match status" value="1"/>
</dbReference>
<dbReference type="Pfam" id="PF01909">
    <property type="entry name" value="NTP_transf_2"/>
    <property type="match status" value="1"/>
</dbReference>
<evidence type="ECO:0000256" key="3">
    <source>
        <dbReference type="ARBA" id="ARBA00022679"/>
    </source>
</evidence>
<feature type="domain" description="Polymerase nucleotidyl transferase" evidence="10">
    <location>
        <begin position="155"/>
        <end position="234"/>
    </location>
</feature>
<dbReference type="EMBL" id="CAEZUQ010000108">
    <property type="protein sequence ID" value="CAB4612431.1"/>
    <property type="molecule type" value="Genomic_DNA"/>
</dbReference>
<gene>
    <name evidence="11" type="ORF">UFOPK1842_00846</name>
</gene>
<evidence type="ECO:0000313" key="11">
    <source>
        <dbReference type="EMBL" id="CAB4612431.1"/>
    </source>
</evidence>
<dbReference type="PANTHER" id="PTHR33571:SF14">
    <property type="entry name" value="PROTEIN ADENYLYLTRANSFERASE MJ0435-RELATED"/>
    <property type="match status" value="1"/>
</dbReference>
<dbReference type="GO" id="GO:0016779">
    <property type="term" value="F:nucleotidyltransferase activity"/>
    <property type="evidence" value="ECO:0007669"/>
    <property type="project" value="UniProtKB-KW"/>
</dbReference>
<dbReference type="CDD" id="cd05403">
    <property type="entry name" value="NT_KNTase_like"/>
    <property type="match status" value="1"/>
</dbReference>
<keyword evidence="2" id="KW-1277">Toxin-antitoxin system</keyword>
<organism evidence="11">
    <name type="scientific">freshwater metagenome</name>
    <dbReference type="NCBI Taxonomy" id="449393"/>
    <lineage>
        <taxon>unclassified sequences</taxon>
        <taxon>metagenomes</taxon>
        <taxon>ecological metagenomes</taxon>
    </lineage>
</organism>
<dbReference type="GO" id="GO:0005524">
    <property type="term" value="F:ATP binding"/>
    <property type="evidence" value="ECO:0007669"/>
    <property type="project" value="UniProtKB-KW"/>
</dbReference>